<dbReference type="InterPro" id="IPR007560">
    <property type="entry name" value="Restrct_endonuc_IV_Mrr"/>
</dbReference>
<proteinExistence type="predicted"/>
<organism evidence="2 3">
    <name type="scientific">Petrocella atlantisensis</name>
    <dbReference type="NCBI Taxonomy" id="2173034"/>
    <lineage>
        <taxon>Bacteria</taxon>
        <taxon>Bacillati</taxon>
        <taxon>Bacillota</taxon>
        <taxon>Clostridia</taxon>
        <taxon>Lachnospirales</taxon>
        <taxon>Vallitaleaceae</taxon>
        <taxon>Petrocella</taxon>
    </lineage>
</organism>
<dbReference type="GO" id="GO:0009307">
    <property type="term" value="P:DNA restriction-modification system"/>
    <property type="evidence" value="ECO:0007669"/>
    <property type="project" value="InterPro"/>
</dbReference>
<protein>
    <recommendedName>
        <fullName evidence="1">Restriction endonuclease type IV Mrr domain-containing protein</fullName>
    </recommendedName>
</protein>
<dbReference type="OrthoDB" id="8455814at2"/>
<dbReference type="KEGG" id="cbar:PATL70BA_3315"/>
<dbReference type="RefSeq" id="WP_125138242.1">
    <property type="nucleotide sequence ID" value="NZ_LR130778.1"/>
</dbReference>
<evidence type="ECO:0000313" key="3">
    <source>
        <dbReference type="Proteomes" id="UP000279029"/>
    </source>
</evidence>
<dbReference type="GO" id="GO:0004519">
    <property type="term" value="F:endonuclease activity"/>
    <property type="evidence" value="ECO:0007669"/>
    <property type="project" value="InterPro"/>
</dbReference>
<dbReference type="Pfam" id="PF04471">
    <property type="entry name" value="Mrr_cat"/>
    <property type="match status" value="1"/>
</dbReference>
<dbReference type="InterPro" id="IPR011335">
    <property type="entry name" value="Restrct_endonuc-II-like"/>
</dbReference>
<evidence type="ECO:0000259" key="1">
    <source>
        <dbReference type="Pfam" id="PF04471"/>
    </source>
</evidence>
<name>A0A3P7Q1M8_9FIRM</name>
<keyword evidence="3" id="KW-1185">Reference proteome</keyword>
<accession>A0A3P7Q1M8</accession>
<dbReference type="Proteomes" id="UP000279029">
    <property type="component" value="Chromosome"/>
</dbReference>
<dbReference type="AlphaFoldDB" id="A0A3P7Q1M8"/>
<feature type="domain" description="Restriction endonuclease type IV Mrr" evidence="1">
    <location>
        <begin position="16"/>
        <end position="132"/>
    </location>
</feature>
<dbReference type="InterPro" id="IPR011856">
    <property type="entry name" value="tRNA_endonuc-like_dom_sf"/>
</dbReference>
<sequence>MNRNAKSPWNPKKPLSLSAKDFELKVVEWLRKSSIGLNNFEVKHLEKVEGNSGEYEFDAIASLTILGGAEIVVAIECKRYGRPVEREKLLALHSKAYDIRANKSMIFSTSGYQSGALQYAVANKIATLVLVDDSFHYETRSKEKNDIPMCNKISGIFMTATEEGSIRCQATNSIVVNCLKEWLNN</sequence>
<dbReference type="EMBL" id="LR130778">
    <property type="protein sequence ID" value="VDN49241.1"/>
    <property type="molecule type" value="Genomic_DNA"/>
</dbReference>
<dbReference type="Gene3D" id="3.40.1350.10">
    <property type="match status" value="1"/>
</dbReference>
<dbReference type="GO" id="GO:0003677">
    <property type="term" value="F:DNA binding"/>
    <property type="evidence" value="ECO:0007669"/>
    <property type="project" value="InterPro"/>
</dbReference>
<evidence type="ECO:0000313" key="2">
    <source>
        <dbReference type="EMBL" id="VDN49241.1"/>
    </source>
</evidence>
<gene>
    <name evidence="2" type="ORF">PATL70BA_3315</name>
</gene>
<dbReference type="SUPFAM" id="SSF52980">
    <property type="entry name" value="Restriction endonuclease-like"/>
    <property type="match status" value="1"/>
</dbReference>
<reference evidence="2 3" key="1">
    <citation type="submission" date="2018-09" db="EMBL/GenBank/DDBJ databases">
        <authorList>
            <person name="Postec A."/>
        </authorList>
    </citation>
    <scope>NUCLEOTIDE SEQUENCE [LARGE SCALE GENOMIC DNA]</scope>
    <source>
        <strain evidence="2">70B-A</strain>
    </source>
</reference>